<proteinExistence type="predicted"/>
<reference evidence="3" key="1">
    <citation type="submission" date="2012-06" db="EMBL/GenBank/DDBJ databases">
        <title>The genome sequence of Coniosporium apollinis CBS 100218.</title>
        <authorList>
            <consortium name="The Broad Institute Genome Sequencing Platform"/>
            <person name="Cuomo C."/>
            <person name="Gorbushina A."/>
            <person name="Noack S."/>
            <person name="Walker B."/>
            <person name="Young S.K."/>
            <person name="Zeng Q."/>
            <person name="Gargeya S."/>
            <person name="Fitzgerald M."/>
            <person name="Haas B."/>
            <person name="Abouelleil A."/>
            <person name="Alvarado L."/>
            <person name="Arachchi H.M."/>
            <person name="Berlin A.M."/>
            <person name="Chapman S.B."/>
            <person name="Goldberg J."/>
            <person name="Griggs A."/>
            <person name="Gujja S."/>
            <person name="Hansen M."/>
            <person name="Howarth C."/>
            <person name="Imamovic A."/>
            <person name="Larimer J."/>
            <person name="McCowan C."/>
            <person name="Montmayeur A."/>
            <person name="Murphy C."/>
            <person name="Neiman D."/>
            <person name="Pearson M."/>
            <person name="Priest M."/>
            <person name="Roberts A."/>
            <person name="Saif S."/>
            <person name="Shea T."/>
            <person name="Sisk P."/>
            <person name="Sykes S."/>
            <person name="Wortman J."/>
            <person name="Nusbaum C."/>
            <person name="Birren B."/>
        </authorList>
    </citation>
    <scope>NUCLEOTIDE SEQUENCE [LARGE SCALE GENOMIC DNA]</scope>
    <source>
        <strain evidence="3">CBS 100218</strain>
    </source>
</reference>
<dbReference type="HOGENOM" id="CLU_1120126_0_0_1"/>
<organism evidence="2 3">
    <name type="scientific">Coniosporium apollinis (strain CBS 100218)</name>
    <name type="common">Rock-inhabiting black yeast</name>
    <dbReference type="NCBI Taxonomy" id="1168221"/>
    <lineage>
        <taxon>Eukaryota</taxon>
        <taxon>Fungi</taxon>
        <taxon>Dikarya</taxon>
        <taxon>Ascomycota</taxon>
        <taxon>Pezizomycotina</taxon>
        <taxon>Dothideomycetes</taxon>
        <taxon>Dothideomycetes incertae sedis</taxon>
        <taxon>Coniosporium</taxon>
    </lineage>
</organism>
<dbReference type="Proteomes" id="UP000016924">
    <property type="component" value="Unassembled WGS sequence"/>
</dbReference>
<dbReference type="GeneID" id="19905105"/>
<feature type="compositionally biased region" description="Basic and acidic residues" evidence="1">
    <location>
        <begin position="179"/>
        <end position="188"/>
    </location>
</feature>
<accession>R7Z3P0</accession>
<dbReference type="AlphaFoldDB" id="R7Z3P0"/>
<gene>
    <name evidence="2" type="ORF">W97_07794</name>
</gene>
<dbReference type="OrthoDB" id="5382203at2759"/>
<feature type="compositionally biased region" description="Low complexity" evidence="1">
    <location>
        <begin position="146"/>
        <end position="163"/>
    </location>
</feature>
<feature type="compositionally biased region" description="Low complexity" evidence="1">
    <location>
        <begin position="54"/>
        <end position="66"/>
    </location>
</feature>
<dbReference type="RefSeq" id="XP_007783853.1">
    <property type="nucleotide sequence ID" value="XM_007785663.1"/>
</dbReference>
<protein>
    <submittedName>
        <fullName evidence="2">Uncharacterized protein</fullName>
    </submittedName>
</protein>
<feature type="region of interest" description="Disordered" evidence="1">
    <location>
        <begin position="1"/>
        <end position="248"/>
    </location>
</feature>
<name>R7Z3P0_CONA1</name>
<evidence type="ECO:0000313" key="2">
    <source>
        <dbReference type="EMBL" id="EON68536.1"/>
    </source>
</evidence>
<evidence type="ECO:0000313" key="3">
    <source>
        <dbReference type="Proteomes" id="UP000016924"/>
    </source>
</evidence>
<keyword evidence="3" id="KW-1185">Reference proteome</keyword>
<dbReference type="EMBL" id="JH767598">
    <property type="protein sequence ID" value="EON68536.1"/>
    <property type="molecule type" value="Genomic_DNA"/>
</dbReference>
<dbReference type="STRING" id="1168221.R7Z3P0"/>
<evidence type="ECO:0000256" key="1">
    <source>
        <dbReference type="SAM" id="MobiDB-lite"/>
    </source>
</evidence>
<sequence length="248" mass="26264">MQARDASGAGSGNPELIDFFKQGPPVAHSEGEHRIPRSVAPFRSTMDSEDFEEAGSAAAAASAKASENSRTGLLPPLNVRQNLTVPGQHKPIRRSRVRDPYAIESDDEEEDPAPPPPRREEMDLADFLTSVEPPLNAPPRPVEVRSATPPVSSAPATPAVISSRAVGGPRAKSLAKPAGSKEMRRDNTSDLADFFKTTAPPSAAPGIPRQASAGAGGQSSPPKKRHFWQKKAPAAGAGLTRRTYLDMP</sequence>